<dbReference type="InterPro" id="IPR016461">
    <property type="entry name" value="COMT-like"/>
</dbReference>
<dbReference type="EMBL" id="JAUJDW010000051">
    <property type="protein sequence ID" value="KAK0647351.1"/>
    <property type="molecule type" value="Genomic_DNA"/>
</dbReference>
<name>A0AA39Y990_9PEZI</name>
<dbReference type="InterPro" id="IPR001077">
    <property type="entry name" value="COMT_C"/>
</dbReference>
<dbReference type="Pfam" id="PF00891">
    <property type="entry name" value="Methyltransf_2"/>
    <property type="match status" value="1"/>
</dbReference>
<dbReference type="GO" id="GO:0008171">
    <property type="term" value="F:O-methyltransferase activity"/>
    <property type="evidence" value="ECO:0007669"/>
    <property type="project" value="InterPro"/>
</dbReference>
<dbReference type="InterPro" id="IPR036388">
    <property type="entry name" value="WH-like_DNA-bd_sf"/>
</dbReference>
<gene>
    <name evidence="7" type="primary">hpm5_1</name>
    <name evidence="7" type="ORF">DIS24_g7848</name>
</gene>
<evidence type="ECO:0000256" key="1">
    <source>
        <dbReference type="ARBA" id="ARBA00022603"/>
    </source>
</evidence>
<organism evidence="7 8">
    <name type="scientific">Lasiodiplodia hormozganensis</name>
    <dbReference type="NCBI Taxonomy" id="869390"/>
    <lineage>
        <taxon>Eukaryota</taxon>
        <taxon>Fungi</taxon>
        <taxon>Dikarya</taxon>
        <taxon>Ascomycota</taxon>
        <taxon>Pezizomycotina</taxon>
        <taxon>Dothideomycetes</taxon>
        <taxon>Dothideomycetes incertae sedis</taxon>
        <taxon>Botryosphaeriales</taxon>
        <taxon>Botryosphaeriaceae</taxon>
        <taxon>Lasiodiplodia</taxon>
    </lineage>
</organism>
<dbReference type="PROSITE" id="PS51683">
    <property type="entry name" value="SAM_OMT_II"/>
    <property type="match status" value="1"/>
</dbReference>
<evidence type="ECO:0000259" key="5">
    <source>
        <dbReference type="Pfam" id="PF00891"/>
    </source>
</evidence>
<feature type="domain" description="O-methyltransferase C-terminal" evidence="5">
    <location>
        <begin position="230"/>
        <end position="374"/>
    </location>
</feature>
<evidence type="ECO:0000313" key="7">
    <source>
        <dbReference type="EMBL" id="KAK0647351.1"/>
    </source>
</evidence>
<dbReference type="InterPro" id="IPR029063">
    <property type="entry name" value="SAM-dependent_MTases_sf"/>
</dbReference>
<dbReference type="PANTHER" id="PTHR43712:SF2">
    <property type="entry name" value="O-METHYLTRANSFERASE CICE"/>
    <property type="match status" value="1"/>
</dbReference>
<proteinExistence type="predicted"/>
<feature type="active site" description="Proton acceptor" evidence="4">
    <location>
        <position position="307"/>
    </location>
</feature>
<accession>A0AA39Y990</accession>
<comment type="caution">
    <text evidence="7">The sequence shown here is derived from an EMBL/GenBank/DDBJ whole genome shotgun (WGS) entry which is preliminary data.</text>
</comment>
<dbReference type="PANTHER" id="PTHR43712">
    <property type="entry name" value="PUTATIVE (AFU_ORTHOLOGUE AFUA_4G14580)-RELATED"/>
    <property type="match status" value="1"/>
</dbReference>
<dbReference type="Gene3D" id="1.10.10.10">
    <property type="entry name" value="Winged helix-like DNA-binding domain superfamily/Winged helix DNA-binding domain"/>
    <property type="match status" value="1"/>
</dbReference>
<reference evidence="7" key="1">
    <citation type="submission" date="2023-06" db="EMBL/GenBank/DDBJ databases">
        <title>Multi-omics analyses reveal the molecular pathogenesis toolkit of Lasiodiplodia hormozganensis, a cross-kingdom pathogen.</title>
        <authorList>
            <person name="Felix C."/>
            <person name="Meneses R."/>
            <person name="Goncalves M.F.M."/>
            <person name="Tilleman L."/>
            <person name="Duarte A.S."/>
            <person name="Jorrin-Novo J.V."/>
            <person name="Van De Peer Y."/>
            <person name="Deforce D."/>
            <person name="Van Nieuwerburgh F."/>
            <person name="Esteves A.C."/>
            <person name="Alves A."/>
        </authorList>
    </citation>
    <scope>NUCLEOTIDE SEQUENCE</scope>
    <source>
        <strain evidence="7">CBS 339.90</strain>
    </source>
</reference>
<dbReference type="AlphaFoldDB" id="A0AA39Y990"/>
<keyword evidence="2" id="KW-0808">Transferase</keyword>
<evidence type="ECO:0000256" key="3">
    <source>
        <dbReference type="ARBA" id="ARBA00022691"/>
    </source>
</evidence>
<dbReference type="GO" id="GO:0032259">
    <property type="term" value="P:methylation"/>
    <property type="evidence" value="ECO:0007669"/>
    <property type="project" value="UniProtKB-KW"/>
</dbReference>
<dbReference type="Proteomes" id="UP001175001">
    <property type="component" value="Unassembled WGS sequence"/>
</dbReference>
<dbReference type="Gene3D" id="3.40.50.150">
    <property type="entry name" value="Vaccinia Virus protein VP39"/>
    <property type="match status" value="1"/>
</dbReference>
<evidence type="ECO:0000313" key="8">
    <source>
        <dbReference type="Proteomes" id="UP001175001"/>
    </source>
</evidence>
<dbReference type="InterPro" id="IPR012967">
    <property type="entry name" value="COMT_dimerisation"/>
</dbReference>
<feature type="domain" description="O-methyltransferase dimerisation" evidence="6">
    <location>
        <begin position="63"/>
        <end position="130"/>
    </location>
</feature>
<evidence type="ECO:0000256" key="2">
    <source>
        <dbReference type="ARBA" id="ARBA00022679"/>
    </source>
</evidence>
<dbReference type="PIRSF" id="PIRSF005739">
    <property type="entry name" value="O-mtase"/>
    <property type="match status" value="1"/>
</dbReference>
<keyword evidence="3" id="KW-0949">S-adenosyl-L-methionine</keyword>
<dbReference type="SUPFAM" id="SSF53335">
    <property type="entry name" value="S-adenosyl-L-methionine-dependent methyltransferases"/>
    <property type="match status" value="1"/>
</dbReference>
<keyword evidence="8" id="KW-1185">Reference proteome</keyword>
<dbReference type="SUPFAM" id="SSF46785">
    <property type="entry name" value="Winged helix' DNA-binding domain"/>
    <property type="match status" value="1"/>
</dbReference>
<protein>
    <submittedName>
        <fullName evidence="7">O-methyltransferase hmp5</fullName>
    </submittedName>
</protein>
<evidence type="ECO:0000256" key="4">
    <source>
        <dbReference type="PIRSR" id="PIRSR005739-1"/>
    </source>
</evidence>
<sequence>MADSLKALSNDLSQAIDSYTDSSGPEGFAQRKKIVALAKSIIDDVQDPLEKPFDYCVSMAEMGALRVLMDWHALEHIPQDGSISYADLAAKVDAEEPLLRRLASMLVSTGVLRQIGEGRVAHTKLSPIYANNVPQGMFFQIMFDEGLVPYCKFPEYFRAYGRKEPLEPTHSPHGFGWGVPEKNFWDACTEERIEALNVSMQTLDQVLPVIGIYPFRWVMENADKVAPDAPLIVDVGGGKGQVLAQIRDSLPELPPERLVLQDRDITIKHAEENRPPQLEGAKFMVHDFFKPQPVKGALVYFLRRVMHDWSDKYNAQILGHCRDAMTPHSRILIMDQVMPNPPTALPCQVDICMMNLGAKERTVQDWHTLVDLAGLDLVKIWQIPSSEVSVIECKKRAEV</sequence>
<dbReference type="InterPro" id="IPR036390">
    <property type="entry name" value="WH_DNA-bd_sf"/>
</dbReference>
<dbReference type="Pfam" id="PF08100">
    <property type="entry name" value="Dimerisation"/>
    <property type="match status" value="1"/>
</dbReference>
<evidence type="ECO:0000259" key="6">
    <source>
        <dbReference type="Pfam" id="PF08100"/>
    </source>
</evidence>
<keyword evidence="1" id="KW-0489">Methyltransferase</keyword>